<accession>A0ABV0KSZ6</accession>
<dbReference type="InterPro" id="IPR050678">
    <property type="entry name" value="DNA_Partitioning_ATPase"/>
</dbReference>
<dbReference type="RefSeq" id="WP_190446182.1">
    <property type="nucleotide sequence ID" value="NZ_JAMPLM010000062.1"/>
</dbReference>
<proteinExistence type="predicted"/>
<evidence type="ECO:0000313" key="3">
    <source>
        <dbReference type="Proteomes" id="UP001476950"/>
    </source>
</evidence>
<dbReference type="Gene3D" id="3.40.50.300">
    <property type="entry name" value="P-loop containing nucleotide triphosphate hydrolases"/>
    <property type="match status" value="1"/>
</dbReference>
<keyword evidence="3" id="KW-1185">Reference proteome</keyword>
<dbReference type="InterPro" id="IPR027417">
    <property type="entry name" value="P-loop_NTPase"/>
</dbReference>
<dbReference type="EMBL" id="JAMPLM010000062">
    <property type="protein sequence ID" value="MEP1062362.1"/>
    <property type="molecule type" value="Genomic_DNA"/>
</dbReference>
<organism evidence="2 3">
    <name type="scientific">Stenomitos frigidus AS-A4</name>
    <dbReference type="NCBI Taxonomy" id="2933935"/>
    <lineage>
        <taxon>Bacteria</taxon>
        <taxon>Bacillati</taxon>
        <taxon>Cyanobacteriota</taxon>
        <taxon>Cyanophyceae</taxon>
        <taxon>Leptolyngbyales</taxon>
        <taxon>Leptolyngbyaceae</taxon>
        <taxon>Stenomitos</taxon>
    </lineage>
</organism>
<protein>
    <submittedName>
        <fullName evidence="2">AAA family ATPase</fullName>
    </submittedName>
</protein>
<dbReference type="Pfam" id="PF01656">
    <property type="entry name" value="CbiA"/>
    <property type="match status" value="1"/>
</dbReference>
<evidence type="ECO:0000313" key="2">
    <source>
        <dbReference type="EMBL" id="MEP1062362.1"/>
    </source>
</evidence>
<comment type="caution">
    <text evidence="2">The sequence shown here is derived from an EMBL/GenBank/DDBJ whole genome shotgun (WGS) entry which is preliminary data.</text>
</comment>
<dbReference type="PIRSF" id="PIRSF009320">
    <property type="entry name" value="Nuc_binding_HP_1000"/>
    <property type="match status" value="1"/>
</dbReference>
<dbReference type="CDD" id="cd02042">
    <property type="entry name" value="ParAB_family"/>
    <property type="match status" value="1"/>
</dbReference>
<reference evidence="2 3" key="1">
    <citation type="submission" date="2022-04" db="EMBL/GenBank/DDBJ databases">
        <title>Positive selection, recombination, and allopatry shape intraspecific diversity of widespread and dominant cyanobacteria.</title>
        <authorList>
            <person name="Wei J."/>
            <person name="Shu W."/>
            <person name="Hu C."/>
        </authorList>
    </citation>
    <scope>NUCLEOTIDE SEQUENCE [LARGE SCALE GENOMIC DNA]</scope>
    <source>
        <strain evidence="2 3">AS-A4</strain>
    </source>
</reference>
<sequence>MIIAFASLKGGAGKSTLSIHLAHAIALAKKRVLLVDADPQSSASSWAAARDSVAPFPVIGLARNTIHRDLPELLEAYDHCVIDTPPRVSAMARSAILAADLVLIPVQPSSYDVWAASETVELIKEAQQFKPAIKAAFVVNRRIGNSAIGKEIDSALADYALPVLKTAIAQRVVFSESSAGYTVMELSPSSAAATEIKNLAKAVLKLMGVSKW</sequence>
<dbReference type="InterPro" id="IPR002586">
    <property type="entry name" value="CobQ/CobB/MinD/ParA_Nub-bd_dom"/>
</dbReference>
<dbReference type="PANTHER" id="PTHR13696">
    <property type="entry name" value="P-LOOP CONTAINING NUCLEOSIDE TRIPHOSPHATE HYDROLASE"/>
    <property type="match status" value="1"/>
</dbReference>
<gene>
    <name evidence="2" type="ORF">NDI38_28720</name>
</gene>
<dbReference type="Proteomes" id="UP001476950">
    <property type="component" value="Unassembled WGS sequence"/>
</dbReference>
<dbReference type="NCBIfam" id="NF041546">
    <property type="entry name" value="ParA_partition"/>
    <property type="match status" value="1"/>
</dbReference>
<evidence type="ECO:0000259" key="1">
    <source>
        <dbReference type="Pfam" id="PF01656"/>
    </source>
</evidence>
<dbReference type="SUPFAM" id="SSF52540">
    <property type="entry name" value="P-loop containing nucleoside triphosphate hydrolases"/>
    <property type="match status" value="1"/>
</dbReference>
<feature type="domain" description="CobQ/CobB/MinD/ParA nucleotide binding" evidence="1">
    <location>
        <begin position="3"/>
        <end position="178"/>
    </location>
</feature>
<dbReference type="PANTHER" id="PTHR13696:SF96">
    <property type="entry name" value="COBQ_COBB_MIND_PARA NUCLEOTIDE BINDING DOMAIN-CONTAINING PROTEIN"/>
    <property type="match status" value="1"/>
</dbReference>
<name>A0ABV0KSZ6_9CYAN</name>
<dbReference type="InterPro" id="IPR048089">
    <property type="entry name" value="McdA"/>
</dbReference>